<feature type="compositionally biased region" description="Polar residues" evidence="1">
    <location>
        <begin position="794"/>
        <end position="804"/>
    </location>
</feature>
<feature type="compositionally biased region" description="Basic and acidic residues" evidence="1">
    <location>
        <begin position="475"/>
        <end position="491"/>
    </location>
</feature>
<evidence type="ECO:0000313" key="3">
    <source>
        <dbReference type="Proteomes" id="UP000240760"/>
    </source>
</evidence>
<feature type="compositionally biased region" description="Polar residues" evidence="1">
    <location>
        <begin position="421"/>
        <end position="437"/>
    </location>
</feature>
<evidence type="ECO:0000256" key="1">
    <source>
        <dbReference type="SAM" id="MobiDB-lite"/>
    </source>
</evidence>
<feature type="compositionally biased region" description="Polar residues" evidence="1">
    <location>
        <begin position="529"/>
        <end position="538"/>
    </location>
</feature>
<feature type="compositionally biased region" description="Basic and acidic residues" evidence="1">
    <location>
        <begin position="1083"/>
        <end position="1100"/>
    </location>
</feature>
<name>A0A2T4BRI9_TRILO</name>
<protein>
    <submittedName>
        <fullName evidence="2">Uncharacterized protein</fullName>
    </submittedName>
</protein>
<keyword evidence="3" id="KW-1185">Reference proteome</keyword>
<dbReference type="OrthoDB" id="3941926at2759"/>
<feature type="region of interest" description="Disordered" evidence="1">
    <location>
        <begin position="1"/>
        <end position="23"/>
    </location>
</feature>
<reference evidence="2 3" key="1">
    <citation type="submission" date="2016-07" db="EMBL/GenBank/DDBJ databases">
        <title>Multiple horizontal gene transfer events from other fungi enriched the ability of initially mycotrophic Trichoderma (Ascomycota) to feed on dead plant biomass.</title>
        <authorList>
            <consortium name="DOE Joint Genome Institute"/>
            <person name="Aerts A."/>
            <person name="Atanasova L."/>
            <person name="Chenthamara K."/>
            <person name="Zhang J."/>
            <person name="Grujic M."/>
            <person name="Henrissat B."/>
            <person name="Kuo A."/>
            <person name="Salamov A."/>
            <person name="Lipzen A."/>
            <person name="Labutti K."/>
            <person name="Barry K."/>
            <person name="Miao Y."/>
            <person name="Rahimi M.J."/>
            <person name="Shen Q."/>
            <person name="Grigoriev I.V."/>
            <person name="Kubicek C.P."/>
            <person name="Druzhinina I.S."/>
        </authorList>
    </citation>
    <scope>NUCLEOTIDE SEQUENCE [LARGE SCALE GENOMIC DNA]</scope>
    <source>
        <strain evidence="2 3">ATCC 18648</strain>
    </source>
</reference>
<dbReference type="EMBL" id="KZ679144">
    <property type="protein sequence ID" value="PTB71928.1"/>
    <property type="molecule type" value="Genomic_DNA"/>
</dbReference>
<feature type="compositionally biased region" description="Basic and acidic residues" evidence="1">
    <location>
        <begin position="438"/>
        <end position="456"/>
    </location>
</feature>
<sequence length="1139" mass="123537">MQDTAAMKPFHSSQRHRRSTQDARYYADSFPNGYIRPNAGLPFKPSTEPTPFYMQPEKDFVPPHLASTNKFPHQREHLSSAANKQLPHSAPYREFSGASQVAPHQQFANGTHSSVVPSVKMRNPPVSSTDENIPPLQATRPETFHGSSTASSQTGYNNHSRMHYKAGQRRGSQGQKTHGYNQAQADHHAMPHEPYPNKSWRRGAQQDDVRQSSWCRNPVGSNYMDYIPCSCSGCEERNRSVWIGVTHDARLQRMEIQAFLKFGLSGKFGQIEEVCPAASLNKDAFIVRFVTEASVSLALSFGGGLIPEKNMRLLIRPVHRSKWMKNLPYQQPRPLPPVPVTHQQPAWMGKASSSSTLGHGHTAASSPSSVPSPTQSLERGQPATSTSPKSAEVLPQAIVSGESSIQEASVPKSEAPIVSPRSDQSRQVLASTVTHDQAASREKESPSGGKHEDLSKPGHASPQTTTPVQTKKEKKKDVAVRPKSPLDDTMSREPNACVSTMPPGEDDSCALTEKARVVLSNSLLEPSITAANETSKSEPSVAPNSDVGTGSGTSGSQGRQVSEHPSPERAGSSHAMAHINNTDVRGSARSAKGNKQAKGSSTEAHAPAPRAVVDSQAAVPRPSENRTEPAYTGNHMRNSSIYTAEEIRERRQAWNRIPMPLDPRKFKKAGSNAGASQPATPRTSAPEETENNGDSTPSAGEKTHIVPLESLSTSHQGLVPSREGLEVSDEERVRRSMSEQRPISPKGPSLESQNVPRTTGEDAFDPPLKSPASSSWASELVDDTSTGSGLGQISAANSTANQQGKAKSKWNKNKKPKKRAAPAPLNALQRDDDSQGRPPSDLDINTTSLKENHGVHHDSLTPTTATSESFPRPASATEGLGKMSSKPLRELQEQGTTSFRGQYHYDTLPRGRLDFRQNAGGSLKVSKKRKNKYPSINSRTFEPATSGRSMPSPTKHAADGQGASTIDSATKVEVSDPSRKSRLNPLATAFESPRKGAATALGTETSPNYSRATSSRAGPQDGSLNQPQSPSKIRLMQRPVTAHSSPTKSPQLRERLNRGFTGVDDNTEIPILKKQQENNPPGKRRDEIGDRRRHERENKKPVKSSSTSPKREDGKTQADFDAAEWPALPAARVRSATLQ</sequence>
<feature type="compositionally biased region" description="Polar residues" evidence="1">
    <location>
        <begin position="170"/>
        <end position="184"/>
    </location>
</feature>
<organism evidence="2 3">
    <name type="scientific">Trichoderma longibrachiatum ATCC 18648</name>
    <dbReference type="NCBI Taxonomy" id="983965"/>
    <lineage>
        <taxon>Eukaryota</taxon>
        <taxon>Fungi</taxon>
        <taxon>Dikarya</taxon>
        <taxon>Ascomycota</taxon>
        <taxon>Pezizomycotina</taxon>
        <taxon>Sordariomycetes</taxon>
        <taxon>Hypocreomycetidae</taxon>
        <taxon>Hypocreales</taxon>
        <taxon>Hypocreaceae</taxon>
        <taxon>Trichoderma</taxon>
    </lineage>
</organism>
<feature type="compositionally biased region" description="Polar residues" evidence="1">
    <location>
        <begin position="860"/>
        <end position="869"/>
    </location>
</feature>
<feature type="compositionally biased region" description="Polar residues" evidence="1">
    <location>
        <begin position="97"/>
        <end position="116"/>
    </location>
</feature>
<feature type="compositionally biased region" description="Polar residues" evidence="1">
    <location>
        <begin position="374"/>
        <end position="389"/>
    </location>
</feature>
<feature type="region of interest" description="Disordered" evidence="1">
    <location>
        <begin position="329"/>
        <end position="509"/>
    </location>
</feature>
<dbReference type="Proteomes" id="UP000240760">
    <property type="component" value="Unassembled WGS sequence"/>
</dbReference>
<feature type="compositionally biased region" description="Polar residues" evidence="1">
    <location>
        <begin position="1002"/>
        <end position="1031"/>
    </location>
</feature>
<accession>A0A2T4BRI9</accession>
<feature type="compositionally biased region" description="Basic residues" evidence="1">
    <location>
        <begin position="806"/>
        <end position="820"/>
    </location>
</feature>
<evidence type="ECO:0000313" key="2">
    <source>
        <dbReference type="EMBL" id="PTB71928.1"/>
    </source>
</evidence>
<feature type="compositionally biased region" description="Polar residues" evidence="1">
    <location>
        <begin position="771"/>
        <end position="787"/>
    </location>
</feature>
<proteinExistence type="predicted"/>
<gene>
    <name evidence="2" type="ORF">M440DRAFT_1101853</name>
</gene>
<feature type="region of interest" description="Disordered" evidence="1">
    <location>
        <begin position="168"/>
        <end position="192"/>
    </location>
</feature>
<feature type="compositionally biased region" description="Basic and acidic residues" evidence="1">
    <location>
        <begin position="850"/>
        <end position="859"/>
    </location>
</feature>
<dbReference type="AlphaFoldDB" id="A0A2T4BRI9"/>
<feature type="region of interest" description="Disordered" evidence="1">
    <location>
        <begin position="97"/>
        <end position="133"/>
    </location>
</feature>
<feature type="region of interest" description="Disordered" evidence="1">
    <location>
        <begin position="529"/>
        <end position="1139"/>
    </location>
</feature>
<feature type="compositionally biased region" description="Polar residues" evidence="1">
    <location>
        <begin position="673"/>
        <end position="683"/>
    </location>
</feature>
<feature type="compositionally biased region" description="Basic and acidic residues" evidence="1">
    <location>
        <begin position="1109"/>
        <end position="1118"/>
    </location>
</feature>